<accession>A0A8T9SVQ6</accession>
<dbReference type="SUPFAM" id="SSF47240">
    <property type="entry name" value="Ferritin-like"/>
    <property type="match status" value="1"/>
</dbReference>
<proteinExistence type="predicted"/>
<evidence type="ECO:0000313" key="2">
    <source>
        <dbReference type="Proteomes" id="UP000829925"/>
    </source>
</evidence>
<dbReference type="RefSeq" id="WP_245093683.1">
    <property type="nucleotide sequence ID" value="NZ_CP095053.1"/>
</dbReference>
<dbReference type="AlphaFoldDB" id="A0A8T9SVQ6"/>
<keyword evidence="2" id="KW-1185">Reference proteome</keyword>
<sequence length="296" mass="31727">MNILKLLVNLTEADPELLARLGSRREALTRLGSLTGKAAMTTAPLVVGSALRQAYGRGAQTITDSLSLALTLELLENNFYSRALGLVPNTPAVPAGFIPTDLRPGIVTVQQHEQQHVAFLTRVLQASGADVPTTLNFDFTGSKNGTRSPLFADVFSNFDTFLQVAQLLEDTGVRAYKGQLATVQSDRVFLTAAARIHSVEARHAAHIRILRRNRNATVKPWISPTDQSITTAGLTDAVYAGEENTTQRAAGQTIPFNTLPIDAAGAGQASLEKVQAAFDEPITATTATNLATLFIY</sequence>
<reference evidence="1 2" key="1">
    <citation type="submission" date="2022-04" db="EMBL/GenBank/DDBJ databases">
        <title>Hymenobacter sp. isolated from the air.</title>
        <authorList>
            <person name="Won M."/>
            <person name="Lee C.-M."/>
            <person name="Woen H.-Y."/>
            <person name="Kwon S.-W."/>
        </authorList>
    </citation>
    <scope>NUCLEOTIDE SEQUENCE [LARGE SCALE GENOMIC DNA]</scope>
    <source>
        <strain evidence="2">5413 J-13</strain>
    </source>
</reference>
<evidence type="ECO:0000313" key="1">
    <source>
        <dbReference type="EMBL" id="UOR05471.1"/>
    </source>
</evidence>
<dbReference type="Proteomes" id="UP000829925">
    <property type="component" value="Chromosome"/>
</dbReference>
<dbReference type="EMBL" id="CP095053">
    <property type="protein sequence ID" value="UOR05471.1"/>
    <property type="molecule type" value="Genomic_DNA"/>
</dbReference>
<protein>
    <submittedName>
        <fullName evidence="1">Ferritin-like domain-containing protein</fullName>
    </submittedName>
</protein>
<name>A0A8T9SVQ6_9BACT</name>
<organism evidence="1 2">
    <name type="scientific">Hymenobacter aerilatus</name>
    <dbReference type="NCBI Taxonomy" id="2932251"/>
    <lineage>
        <taxon>Bacteria</taxon>
        <taxon>Pseudomonadati</taxon>
        <taxon>Bacteroidota</taxon>
        <taxon>Cytophagia</taxon>
        <taxon>Cytophagales</taxon>
        <taxon>Hymenobacteraceae</taxon>
        <taxon>Hymenobacter</taxon>
    </lineage>
</organism>
<gene>
    <name evidence="1" type="ORF">MUN82_21410</name>
</gene>
<dbReference type="InterPro" id="IPR009078">
    <property type="entry name" value="Ferritin-like_SF"/>
</dbReference>
<dbReference type="Pfam" id="PF13668">
    <property type="entry name" value="Ferritin_2"/>
    <property type="match status" value="1"/>
</dbReference>
<dbReference type="KEGG" id="haei:MUN82_21410"/>